<dbReference type="STRING" id="137246.A0A401SAD6"/>
<dbReference type="InterPro" id="IPR013783">
    <property type="entry name" value="Ig-like_fold"/>
</dbReference>
<dbReference type="SMART" id="SM00409">
    <property type="entry name" value="IG"/>
    <property type="match status" value="1"/>
</dbReference>
<feature type="transmembrane region" description="Helical" evidence="1">
    <location>
        <begin position="116"/>
        <end position="136"/>
    </location>
</feature>
<keyword evidence="1" id="KW-0472">Membrane</keyword>
<accession>A0A401SAD6</accession>
<comment type="caution">
    <text evidence="3">The sequence shown here is derived from an EMBL/GenBank/DDBJ whole genome shotgun (WGS) entry which is preliminary data.</text>
</comment>
<dbReference type="Proteomes" id="UP000287033">
    <property type="component" value="Unassembled WGS sequence"/>
</dbReference>
<dbReference type="OrthoDB" id="10012075at2759"/>
<protein>
    <recommendedName>
        <fullName evidence="2">Immunoglobulin domain-containing protein</fullName>
    </recommendedName>
</protein>
<name>A0A401SAD6_CHIPU</name>
<dbReference type="InterPro" id="IPR036179">
    <property type="entry name" value="Ig-like_dom_sf"/>
</dbReference>
<dbReference type="Gene3D" id="2.60.40.10">
    <property type="entry name" value="Immunoglobulins"/>
    <property type="match status" value="1"/>
</dbReference>
<sequence length="210" mass="23478">MNFNHDYLHFILTLQYTHVLLQTTEAVPNRINVSQLPPEINACEGDSINMECSCEDDVQMESIRKAKSKLTIKSITRDDAGLYRCNMVIEIPAPVRKGNGSGTILTVQADNNAPKLGALIGAVVLLLILVPVVLFYKKQQKIQRNARNTTAVPVLFDVAREEIIEQNQENEESSSSRGSSHWLASSLYESFDYFAIQNINEETRCTVSTS</sequence>
<dbReference type="InterPro" id="IPR003599">
    <property type="entry name" value="Ig_sub"/>
</dbReference>
<evidence type="ECO:0000256" key="1">
    <source>
        <dbReference type="SAM" id="Phobius"/>
    </source>
</evidence>
<dbReference type="EMBL" id="BEZZ01000161">
    <property type="protein sequence ID" value="GCC27352.1"/>
    <property type="molecule type" value="Genomic_DNA"/>
</dbReference>
<dbReference type="SUPFAM" id="SSF48726">
    <property type="entry name" value="Immunoglobulin"/>
    <property type="match status" value="1"/>
</dbReference>
<evidence type="ECO:0000313" key="4">
    <source>
        <dbReference type="Proteomes" id="UP000287033"/>
    </source>
</evidence>
<organism evidence="3 4">
    <name type="scientific">Chiloscyllium punctatum</name>
    <name type="common">Brownbanded bambooshark</name>
    <name type="synonym">Hemiscyllium punctatum</name>
    <dbReference type="NCBI Taxonomy" id="137246"/>
    <lineage>
        <taxon>Eukaryota</taxon>
        <taxon>Metazoa</taxon>
        <taxon>Chordata</taxon>
        <taxon>Craniata</taxon>
        <taxon>Vertebrata</taxon>
        <taxon>Chondrichthyes</taxon>
        <taxon>Elasmobranchii</taxon>
        <taxon>Galeomorphii</taxon>
        <taxon>Galeoidea</taxon>
        <taxon>Orectolobiformes</taxon>
        <taxon>Hemiscylliidae</taxon>
        <taxon>Chiloscyllium</taxon>
    </lineage>
</organism>
<keyword evidence="4" id="KW-1185">Reference proteome</keyword>
<feature type="domain" description="Immunoglobulin" evidence="2">
    <location>
        <begin position="37"/>
        <end position="108"/>
    </location>
</feature>
<reference evidence="3 4" key="1">
    <citation type="journal article" date="2018" name="Nat. Ecol. Evol.">
        <title>Shark genomes provide insights into elasmobranch evolution and the origin of vertebrates.</title>
        <authorList>
            <person name="Hara Y"/>
            <person name="Yamaguchi K"/>
            <person name="Onimaru K"/>
            <person name="Kadota M"/>
            <person name="Koyanagi M"/>
            <person name="Keeley SD"/>
            <person name="Tatsumi K"/>
            <person name="Tanaka K"/>
            <person name="Motone F"/>
            <person name="Kageyama Y"/>
            <person name="Nozu R"/>
            <person name="Adachi N"/>
            <person name="Nishimura O"/>
            <person name="Nakagawa R"/>
            <person name="Tanegashima C"/>
            <person name="Kiyatake I"/>
            <person name="Matsumoto R"/>
            <person name="Murakumo K"/>
            <person name="Nishida K"/>
            <person name="Terakita A"/>
            <person name="Kuratani S"/>
            <person name="Sato K"/>
            <person name="Hyodo S Kuraku.S."/>
        </authorList>
    </citation>
    <scope>NUCLEOTIDE SEQUENCE [LARGE SCALE GENOMIC DNA]</scope>
</reference>
<proteinExistence type="predicted"/>
<gene>
    <name evidence="3" type="ORF">chiPu_0005776</name>
</gene>
<dbReference type="AlphaFoldDB" id="A0A401SAD6"/>
<evidence type="ECO:0000259" key="2">
    <source>
        <dbReference type="SMART" id="SM00409"/>
    </source>
</evidence>
<keyword evidence="1" id="KW-1133">Transmembrane helix</keyword>
<keyword evidence="1" id="KW-0812">Transmembrane</keyword>
<dbReference type="OMA" id="SINMECS"/>
<evidence type="ECO:0000313" key="3">
    <source>
        <dbReference type="EMBL" id="GCC27352.1"/>
    </source>
</evidence>